<dbReference type="AlphaFoldDB" id="H2ZK34"/>
<proteinExistence type="predicted"/>
<evidence type="ECO:0000256" key="1">
    <source>
        <dbReference type="SAM" id="MobiDB-lite"/>
    </source>
</evidence>
<reference evidence="3" key="1">
    <citation type="submission" date="2003-08" db="EMBL/GenBank/DDBJ databases">
        <authorList>
            <person name="Birren B."/>
            <person name="Nusbaum C."/>
            <person name="Abebe A."/>
            <person name="Abouelleil A."/>
            <person name="Adekoya E."/>
            <person name="Ait-zahra M."/>
            <person name="Allen N."/>
            <person name="Allen T."/>
            <person name="An P."/>
            <person name="Anderson M."/>
            <person name="Anderson S."/>
            <person name="Arachchi H."/>
            <person name="Armbruster J."/>
            <person name="Bachantsang P."/>
            <person name="Baldwin J."/>
            <person name="Barry A."/>
            <person name="Bayul T."/>
            <person name="Blitshsteyn B."/>
            <person name="Bloom T."/>
            <person name="Blye J."/>
            <person name="Boguslavskiy L."/>
            <person name="Borowsky M."/>
            <person name="Boukhgalter B."/>
            <person name="Brunache A."/>
            <person name="Butler J."/>
            <person name="Calixte N."/>
            <person name="Calvo S."/>
            <person name="Camarata J."/>
            <person name="Campo K."/>
            <person name="Chang J."/>
            <person name="Cheshatsang Y."/>
            <person name="Citroen M."/>
            <person name="Collymore A."/>
            <person name="Considine T."/>
            <person name="Cook A."/>
            <person name="Cooke P."/>
            <person name="Corum B."/>
            <person name="Cuomo C."/>
            <person name="David R."/>
            <person name="Dawoe T."/>
            <person name="Degray S."/>
            <person name="Dodge S."/>
            <person name="Dooley K."/>
            <person name="Dorje P."/>
            <person name="Dorjee K."/>
            <person name="Dorris L."/>
            <person name="Duffey N."/>
            <person name="Dupes A."/>
            <person name="Elkins T."/>
            <person name="Engels R."/>
            <person name="Erickson J."/>
            <person name="Farina A."/>
            <person name="Faro S."/>
            <person name="Ferreira P."/>
            <person name="Fischer H."/>
            <person name="Fitzgerald M."/>
            <person name="Foley K."/>
            <person name="Gage D."/>
            <person name="Galagan J."/>
            <person name="Gearin G."/>
            <person name="Gnerre S."/>
            <person name="Gnirke A."/>
            <person name="Goyette A."/>
            <person name="Graham J."/>
            <person name="Grandbois E."/>
            <person name="Gyaltsen K."/>
            <person name="Hafez N."/>
            <person name="Hagopian D."/>
            <person name="Hagos B."/>
            <person name="Hall J."/>
            <person name="Hatcher B."/>
            <person name="Heller A."/>
            <person name="Higgins H."/>
            <person name="Honan T."/>
            <person name="Horn A."/>
            <person name="Houde N."/>
            <person name="Hughes L."/>
            <person name="Hulme W."/>
            <person name="Husby E."/>
            <person name="Iliev I."/>
            <person name="Jaffe D."/>
            <person name="Jones C."/>
            <person name="Kamal M."/>
            <person name="Kamat A."/>
            <person name="Kamvysselis M."/>
            <person name="Karlsson E."/>
            <person name="Kells C."/>
            <person name="Kieu A."/>
            <person name="Kisner P."/>
            <person name="Kodira C."/>
            <person name="Kulbokas E."/>
            <person name="Labutti K."/>
            <person name="Lama D."/>
            <person name="Landers T."/>
            <person name="Leger J."/>
            <person name="Levine S."/>
            <person name="Lewis D."/>
            <person name="Lewis T."/>
            <person name="Lindblad-toh K."/>
            <person name="Liu X."/>
            <person name="Lokyitsang T."/>
            <person name="Lokyitsang Y."/>
            <person name="Lucien O."/>
            <person name="Lui A."/>
            <person name="Ma L.J."/>
            <person name="Mabbitt R."/>
            <person name="Macdonald J."/>
            <person name="Maclean C."/>
            <person name="Major J."/>
            <person name="Manning J."/>
            <person name="Marabella R."/>
            <person name="Maru K."/>
            <person name="Matthews C."/>
            <person name="Mauceli E."/>
            <person name="Mccarthy M."/>
            <person name="Mcdonough S."/>
            <person name="Mcghee T."/>
            <person name="Meldrim J."/>
            <person name="Meneus L."/>
            <person name="Mesirov J."/>
            <person name="Mihalev A."/>
            <person name="Mihova T."/>
            <person name="Mikkelsen T."/>
            <person name="Mlenga V."/>
            <person name="Moru K."/>
            <person name="Mozes J."/>
            <person name="Mulrain L."/>
            <person name="Munson G."/>
            <person name="Naylor J."/>
            <person name="Newes C."/>
            <person name="Nguyen C."/>
            <person name="Nguyen N."/>
            <person name="Nguyen T."/>
            <person name="Nicol R."/>
            <person name="Nielsen C."/>
            <person name="Nizzari M."/>
            <person name="Norbu C."/>
            <person name="Norbu N."/>
            <person name="O'donnell P."/>
            <person name="Okoawo O."/>
            <person name="O'leary S."/>
            <person name="Omotosho B."/>
            <person name="O'neill K."/>
            <person name="Osman S."/>
            <person name="Parker S."/>
            <person name="Perrin D."/>
            <person name="Phunkhang P."/>
            <person name="Piqani B."/>
            <person name="Purcell S."/>
            <person name="Rachupka T."/>
            <person name="Ramasamy U."/>
            <person name="Rameau R."/>
            <person name="Ray V."/>
            <person name="Raymond C."/>
            <person name="Retta R."/>
            <person name="Richardson S."/>
            <person name="Rise C."/>
            <person name="Rodriguez J."/>
            <person name="Rogers J."/>
            <person name="Rogov P."/>
            <person name="Rutman M."/>
            <person name="Schupbach R."/>
            <person name="Seaman C."/>
            <person name="Settipalli S."/>
            <person name="Sharpe T."/>
            <person name="Sheridan J."/>
            <person name="Sherpa N."/>
            <person name="Shi J."/>
            <person name="Smirnov S."/>
            <person name="Smith C."/>
            <person name="Sougnez C."/>
            <person name="Spencer B."/>
            <person name="Stalker J."/>
            <person name="Stange-thomann N."/>
            <person name="Stavropoulos S."/>
            <person name="Stetson K."/>
            <person name="Stone C."/>
            <person name="Stone S."/>
            <person name="Stubbs M."/>
            <person name="Talamas J."/>
            <person name="Tchuinga P."/>
            <person name="Tenzing P."/>
            <person name="Tesfaye S."/>
            <person name="Theodore J."/>
            <person name="Thoulutsang Y."/>
            <person name="Topham K."/>
            <person name="Towey S."/>
            <person name="Tsamla T."/>
            <person name="Tsomo N."/>
            <person name="Vallee D."/>
            <person name="Vassiliev H."/>
            <person name="Venkataraman V."/>
            <person name="Vinson J."/>
            <person name="Vo A."/>
            <person name="Wade C."/>
            <person name="Wang S."/>
            <person name="Wangchuk T."/>
            <person name="Wangdi T."/>
            <person name="Whittaker C."/>
            <person name="Wilkinson J."/>
            <person name="Wu Y."/>
            <person name="Wyman D."/>
            <person name="Yadav S."/>
            <person name="Yang S."/>
            <person name="Yang X."/>
            <person name="Yeager S."/>
            <person name="Yee E."/>
            <person name="Young G."/>
            <person name="Zainoun J."/>
            <person name="Zembeck L."/>
            <person name="Zimmer A."/>
            <person name="Zody M."/>
            <person name="Lander E."/>
        </authorList>
    </citation>
    <scope>NUCLEOTIDE SEQUENCE [LARGE SCALE GENOMIC DNA]</scope>
</reference>
<dbReference type="Proteomes" id="UP000007875">
    <property type="component" value="Unassembled WGS sequence"/>
</dbReference>
<dbReference type="HOGENOM" id="CLU_976464_0_0_1"/>
<evidence type="ECO:0000313" key="2">
    <source>
        <dbReference type="Ensembl" id="ENSCSAVP00000017950.1"/>
    </source>
</evidence>
<protein>
    <submittedName>
        <fullName evidence="2">Uncharacterized protein</fullName>
    </submittedName>
</protein>
<keyword evidence="3" id="KW-1185">Reference proteome</keyword>
<feature type="compositionally biased region" description="Polar residues" evidence="1">
    <location>
        <begin position="138"/>
        <end position="151"/>
    </location>
</feature>
<dbReference type="InParanoid" id="H2ZK34"/>
<reference evidence="2" key="2">
    <citation type="submission" date="2025-08" db="UniProtKB">
        <authorList>
            <consortium name="Ensembl"/>
        </authorList>
    </citation>
    <scope>IDENTIFICATION</scope>
</reference>
<reference evidence="2" key="3">
    <citation type="submission" date="2025-09" db="UniProtKB">
        <authorList>
            <consortium name="Ensembl"/>
        </authorList>
    </citation>
    <scope>IDENTIFICATION</scope>
</reference>
<organism evidence="2 3">
    <name type="scientific">Ciona savignyi</name>
    <name type="common">Pacific transparent sea squirt</name>
    <dbReference type="NCBI Taxonomy" id="51511"/>
    <lineage>
        <taxon>Eukaryota</taxon>
        <taxon>Metazoa</taxon>
        <taxon>Chordata</taxon>
        <taxon>Tunicata</taxon>
        <taxon>Ascidiacea</taxon>
        <taxon>Phlebobranchia</taxon>
        <taxon>Cionidae</taxon>
        <taxon>Ciona</taxon>
    </lineage>
</organism>
<accession>H2ZK34</accession>
<name>H2ZK34_CIOSA</name>
<sequence length="285" mass="31927">MTRQLATLARQFSPEVEVVVDTSKPVDISEDEELERISGLLQRDSLIRSLGVVEQVHRLLHCTPGTTGITKNILPQAQQYQGMPLGVCNISSMSIPSHSQRGNVYDRRSLLYGSALVSGSHHNKTWYMKGLKSKEKSPQTQIRKSVTRQNQRQNLRLGDKAHNVQFQWNNEKRQTHSGDAFSFPSDLGSAWSNSAEHRSLDSRPLAHLPSHPLSAPNSYLKLRKDTSVQYRFGRNSQGCSSSGLQTSKYLNEGKNDVRGRLSDQLLLSSHRGMLSSSSSNRGKRF</sequence>
<evidence type="ECO:0000313" key="3">
    <source>
        <dbReference type="Proteomes" id="UP000007875"/>
    </source>
</evidence>
<dbReference type="Ensembl" id="ENSCSAVT00000018144.1">
    <property type="protein sequence ID" value="ENSCSAVP00000017950.1"/>
    <property type="gene ID" value="ENSCSAVG00000010562.1"/>
</dbReference>
<feature type="region of interest" description="Disordered" evidence="1">
    <location>
        <begin position="132"/>
        <end position="151"/>
    </location>
</feature>